<reference evidence="3" key="1">
    <citation type="submission" date="2023-07" db="EMBL/GenBank/DDBJ databases">
        <title>Black Yeasts Isolated from many extreme environments.</title>
        <authorList>
            <person name="Coleine C."/>
            <person name="Stajich J.E."/>
            <person name="Selbmann L."/>
        </authorList>
    </citation>
    <scope>NUCLEOTIDE SEQUENCE</scope>
    <source>
        <strain evidence="3">CCFEE 5485</strain>
    </source>
</reference>
<accession>A0AAE0WVB5</accession>
<name>A0AAE0WVB5_9PEZI</name>
<keyword evidence="4" id="KW-1185">Reference proteome</keyword>
<feature type="region of interest" description="Disordered" evidence="1">
    <location>
        <begin position="1"/>
        <end position="53"/>
    </location>
</feature>
<evidence type="ECO:0000259" key="2">
    <source>
        <dbReference type="Pfam" id="PF24852"/>
    </source>
</evidence>
<dbReference type="EMBL" id="JAUTXT010000003">
    <property type="protein sequence ID" value="KAK3678937.1"/>
    <property type="molecule type" value="Genomic_DNA"/>
</dbReference>
<organism evidence="3 4">
    <name type="scientific">Recurvomyces mirabilis</name>
    <dbReference type="NCBI Taxonomy" id="574656"/>
    <lineage>
        <taxon>Eukaryota</taxon>
        <taxon>Fungi</taxon>
        <taxon>Dikarya</taxon>
        <taxon>Ascomycota</taxon>
        <taxon>Pezizomycotina</taxon>
        <taxon>Dothideomycetes</taxon>
        <taxon>Dothideomycetidae</taxon>
        <taxon>Mycosphaerellales</taxon>
        <taxon>Teratosphaeriaceae</taxon>
        <taxon>Recurvomyces</taxon>
    </lineage>
</organism>
<feature type="domain" description="DUF7726" evidence="2">
    <location>
        <begin position="206"/>
        <end position="288"/>
    </location>
</feature>
<feature type="domain" description="DUF7726" evidence="2">
    <location>
        <begin position="94"/>
        <end position="165"/>
    </location>
</feature>
<sequence length="322" mass="34602">MPALSKQPGAGIREPLADAGSRANQLSAPQPPAAAGDKSKDAPSVSMDSSTWKPHPGALAPAISLAQAADLKRESNITIHGFDVDAIELPHDLPVDLNCDQVRLRITRLLDSGRVKVGQFCEAIGVSNASLLRFRGQKGREKGAMCDAYMAAFEFLKKMEMAGIKIPRKKAMVAGGGDGAAASGAGQGYPDISNVHLDGEEDDAVEVYDTCDEVRKKITAYITKSSTSQAQFCRDLYAQTFSEDRPKRIQGMQLDSFRSKKGPQAGITCSVFYAAYVFFEKIRVAQGKAKSKHRLEMEQKWPGGLERSASGNGGYVSSSVLL</sequence>
<evidence type="ECO:0000256" key="1">
    <source>
        <dbReference type="SAM" id="MobiDB-lite"/>
    </source>
</evidence>
<proteinExistence type="predicted"/>
<dbReference type="PANTHER" id="PTHR42339:SF1">
    <property type="entry name" value="HISTONE H1"/>
    <property type="match status" value="1"/>
</dbReference>
<gene>
    <name evidence="3" type="ORF">LTR78_001390</name>
</gene>
<protein>
    <recommendedName>
        <fullName evidence="2">DUF7726 domain-containing protein</fullName>
    </recommendedName>
</protein>
<evidence type="ECO:0000313" key="4">
    <source>
        <dbReference type="Proteomes" id="UP001274830"/>
    </source>
</evidence>
<evidence type="ECO:0000313" key="3">
    <source>
        <dbReference type="EMBL" id="KAK3678937.1"/>
    </source>
</evidence>
<dbReference type="Pfam" id="PF24852">
    <property type="entry name" value="DUF7726"/>
    <property type="match status" value="2"/>
</dbReference>
<dbReference type="InterPro" id="IPR056143">
    <property type="entry name" value="DUF7726"/>
</dbReference>
<dbReference type="AlphaFoldDB" id="A0AAE0WVB5"/>
<dbReference type="PANTHER" id="PTHR42339">
    <property type="entry name" value="HISTONE H1"/>
    <property type="match status" value="1"/>
</dbReference>
<comment type="caution">
    <text evidence="3">The sequence shown here is derived from an EMBL/GenBank/DDBJ whole genome shotgun (WGS) entry which is preliminary data.</text>
</comment>
<dbReference type="Proteomes" id="UP001274830">
    <property type="component" value="Unassembled WGS sequence"/>
</dbReference>